<evidence type="ECO:0000313" key="1">
    <source>
        <dbReference type="EMBL" id="OHX22133.1"/>
    </source>
</evidence>
<gene>
    <name evidence="1" type="ORF">BI344_05250</name>
</gene>
<keyword evidence="2" id="KW-1185">Reference proteome</keyword>
<dbReference type="NCBIfam" id="NF033832">
    <property type="entry name" value="sce7726_fam"/>
    <property type="match status" value="1"/>
</dbReference>
<dbReference type="Proteomes" id="UP000180280">
    <property type="component" value="Unassembled WGS sequence"/>
</dbReference>
<accession>A0ABX3CJ37</accession>
<dbReference type="EMBL" id="MKCT01000001">
    <property type="protein sequence ID" value="OHX22133.1"/>
    <property type="molecule type" value="Genomic_DNA"/>
</dbReference>
<reference evidence="1 2" key="1">
    <citation type="submission" date="2016-09" db="EMBL/GenBank/DDBJ databases">
        <title>Chromobacterium muskegensis sp. nov., an insecticidal bacterium isolated from Sphagnum bogs.</title>
        <authorList>
            <person name="Sparks M.E."/>
            <person name="Blackburn M.B."/>
            <person name="Gundersen-Rindal D.E."/>
            <person name="Mitchell A."/>
            <person name="Farrar R."/>
            <person name="Kuhar D."/>
        </authorList>
    </citation>
    <scope>NUCLEOTIDE SEQUENCE [LARGE SCALE GENOMIC DNA]</scope>
    <source>
        <strain evidence="1 2">14B-1</strain>
    </source>
</reference>
<evidence type="ECO:0000313" key="2">
    <source>
        <dbReference type="Proteomes" id="UP000180280"/>
    </source>
</evidence>
<evidence type="ECO:0008006" key="3">
    <source>
        <dbReference type="Google" id="ProtNLM"/>
    </source>
</evidence>
<protein>
    <recommendedName>
        <fullName evidence="3">Sce7726 family protein</fullName>
    </recommendedName>
</protein>
<name>A0ABX3CJ37_9NEIS</name>
<organism evidence="1 2">
    <name type="scientific">Chromobacterium sphagni</name>
    <dbReference type="NCBI Taxonomy" id="1903179"/>
    <lineage>
        <taxon>Bacteria</taxon>
        <taxon>Pseudomonadati</taxon>
        <taxon>Pseudomonadota</taxon>
        <taxon>Betaproteobacteria</taxon>
        <taxon>Neisseriales</taxon>
        <taxon>Chromobacteriaceae</taxon>
        <taxon>Chromobacterium</taxon>
    </lineage>
</organism>
<dbReference type="InterPro" id="IPR047729">
    <property type="entry name" value="Sce7726-like"/>
</dbReference>
<comment type="caution">
    <text evidence="1">The sequence shown here is derived from an EMBL/GenBank/DDBJ whole genome shotgun (WGS) entry which is preliminary data.</text>
</comment>
<sequence>MEKHYRYEYVYKNSIATKIAINRHSPNTTTSILEFQVNKSKADLVIVNGTSSVYEIKTEYDSFDRLNSQIADYKKVFDKINIVTHEGGIDRVAAIVDETVGLIYLDNKMRLKMIKAPESNISNIDQLSIFHCLRQGEYLKILKELKDFEPQVPAHLIYGVCKEKFLELTVEQAHLGMVKCLKIRGKTPGLSKFINCLPRSLRVLGLAGEMSVGQQERLLQAMEKTVMQVV</sequence>
<proteinExistence type="predicted"/>